<evidence type="ECO:0000313" key="3">
    <source>
        <dbReference type="EMBL" id="PJF42946.1"/>
    </source>
</evidence>
<accession>A0A2M8PZG8</accession>
<dbReference type="AlphaFoldDB" id="A0A2M8PFU2"/>
<evidence type="ECO:0008006" key="6">
    <source>
        <dbReference type="Google" id="ProtNLM"/>
    </source>
</evidence>
<dbReference type="Proteomes" id="UP000229681">
    <property type="component" value="Unassembled WGS sequence"/>
</dbReference>
<evidence type="ECO:0000256" key="1">
    <source>
        <dbReference type="SAM" id="SignalP"/>
    </source>
</evidence>
<organism evidence="2 5">
    <name type="scientific">Candidatus Thermofonsia Clade 1 bacterium</name>
    <dbReference type="NCBI Taxonomy" id="2364210"/>
    <lineage>
        <taxon>Bacteria</taxon>
        <taxon>Bacillati</taxon>
        <taxon>Chloroflexota</taxon>
        <taxon>Candidatus Thermofontia</taxon>
        <taxon>Candidatus Thermofonsia Clade 1</taxon>
    </lineage>
</organism>
<evidence type="ECO:0000313" key="2">
    <source>
        <dbReference type="EMBL" id="PJF36407.1"/>
    </source>
</evidence>
<accession>A0A2M8PFU2</accession>
<name>A0A2M8PFU2_9CHLR</name>
<dbReference type="EMBL" id="PGTL01000006">
    <property type="protein sequence ID" value="PJF42946.1"/>
    <property type="molecule type" value="Genomic_DNA"/>
</dbReference>
<gene>
    <name evidence="2" type="ORF">CUN49_05595</name>
    <name evidence="3" type="ORF">CUN50_02165</name>
</gene>
<comment type="caution">
    <text evidence="2">The sequence shown here is derived from an EMBL/GenBank/DDBJ whole genome shotgun (WGS) entry which is preliminary data.</text>
</comment>
<keyword evidence="1" id="KW-0732">Signal</keyword>
<reference evidence="4 5" key="1">
    <citation type="submission" date="2017-11" db="EMBL/GenBank/DDBJ databases">
        <title>Evolution of Phototrophy in the Chloroflexi Phylum Driven by Horizontal Gene Transfer.</title>
        <authorList>
            <person name="Ward L.M."/>
            <person name="Hemp J."/>
            <person name="Shih P.M."/>
            <person name="Mcglynn S.E."/>
            <person name="Fischer W."/>
        </authorList>
    </citation>
    <scope>NUCLEOTIDE SEQUENCE [LARGE SCALE GENOMIC DNA]</scope>
    <source>
        <strain evidence="3">CP1_1M</strain>
        <strain evidence="2">JP3_13</strain>
    </source>
</reference>
<sequence>MRRFRAVVSKILIRLALLTFAAAFAFIVPGDTPPANTRSDRVLGYAKDALYNYVAWLVGAIGAKLGQAHADPTIFMPESARSAFVVEHLARVAELQTLNSDLERALSNGAAHLTALIARRDALAAQVARETPLAEAIIESQVAAVLREEGFTLFGEVFPPVSARFTALPALLVISPRDRIVRELTVNLNHLPPEAISALEARLEAELDVSALITPIGGLALFPSMVIQTWHAPFLIETVAHEWAHHYLLFFPLGWDYASTSETWIINETTASLFGKEVGRKVVERYYSAFPQVLRLLPPMDAALSATPMPTATPDPRLPRPFDAAAVLDATRRRVDALLAEGQIAEAEAFMEAQRKLLAQNGYFYRRINQAFFAFYGGYQLPSGGGAGGADPIGPSVAALRRHAPSLRAWLEQMRFLTTRQALLDACARLP</sequence>
<feature type="signal peptide" evidence="1">
    <location>
        <begin position="1"/>
        <end position="25"/>
    </location>
</feature>
<feature type="chain" id="PRO_5014562328" description="Peptidase MA-like domain-containing protein" evidence="1">
    <location>
        <begin position="26"/>
        <end position="431"/>
    </location>
</feature>
<proteinExistence type="predicted"/>
<dbReference type="Proteomes" id="UP000228947">
    <property type="component" value="Unassembled WGS sequence"/>
</dbReference>
<evidence type="ECO:0000313" key="4">
    <source>
        <dbReference type="Proteomes" id="UP000228947"/>
    </source>
</evidence>
<dbReference type="EMBL" id="PGTM01000056">
    <property type="protein sequence ID" value="PJF36407.1"/>
    <property type="molecule type" value="Genomic_DNA"/>
</dbReference>
<evidence type="ECO:0000313" key="5">
    <source>
        <dbReference type="Proteomes" id="UP000229681"/>
    </source>
</evidence>
<protein>
    <recommendedName>
        <fullName evidence="6">Peptidase MA-like domain-containing protein</fullName>
    </recommendedName>
</protein>